<feature type="domain" description="MacB-like periplasmic core" evidence="10">
    <location>
        <begin position="710"/>
        <end position="908"/>
    </location>
</feature>
<feature type="transmembrane region" description="Helical" evidence="8">
    <location>
        <begin position="707"/>
        <end position="727"/>
    </location>
</feature>
<feature type="transmembrane region" description="Helical" evidence="8">
    <location>
        <begin position="936"/>
        <end position="956"/>
    </location>
</feature>
<dbReference type="GO" id="GO:0005886">
    <property type="term" value="C:plasma membrane"/>
    <property type="evidence" value="ECO:0007669"/>
    <property type="project" value="UniProtKB-SubCell"/>
</dbReference>
<keyword evidence="5 8" id="KW-0472">Membrane</keyword>
<evidence type="ECO:0000256" key="8">
    <source>
        <dbReference type="SAM" id="Phobius"/>
    </source>
</evidence>
<evidence type="ECO:0000256" key="6">
    <source>
        <dbReference type="SAM" id="Coils"/>
    </source>
</evidence>
<feature type="transmembrane region" description="Helical" evidence="8">
    <location>
        <begin position="632"/>
        <end position="652"/>
    </location>
</feature>
<dbReference type="AlphaFoldDB" id="A0AAW4WHI5"/>
<protein>
    <submittedName>
        <fullName evidence="11">ABC transporter permease</fullName>
    </submittedName>
</protein>
<dbReference type="Pfam" id="PF12704">
    <property type="entry name" value="MacB_PCD"/>
    <property type="match status" value="1"/>
</dbReference>
<feature type="domain" description="ABC3 transporter permease C-terminal" evidence="9">
    <location>
        <begin position="540"/>
        <end position="653"/>
    </location>
</feature>
<feature type="transmembrane region" description="Helical" evidence="8">
    <location>
        <begin position="587"/>
        <end position="620"/>
    </location>
</feature>
<comment type="subcellular location">
    <subcellularLocation>
        <location evidence="1">Cell membrane</location>
        <topology evidence="1">Multi-pass membrane protein</topology>
    </subcellularLocation>
</comment>
<evidence type="ECO:0000259" key="10">
    <source>
        <dbReference type="Pfam" id="PF12704"/>
    </source>
</evidence>
<comment type="caution">
    <text evidence="11">The sequence shown here is derived from an EMBL/GenBank/DDBJ whole genome shotgun (WGS) entry which is preliminary data.</text>
</comment>
<keyword evidence="2" id="KW-1003">Cell membrane</keyword>
<dbReference type="InterPro" id="IPR038766">
    <property type="entry name" value="Membrane_comp_ABC_pdt"/>
</dbReference>
<feature type="region of interest" description="Disordered" evidence="7">
    <location>
        <begin position="276"/>
        <end position="297"/>
    </location>
</feature>
<dbReference type="PANTHER" id="PTHR30287">
    <property type="entry name" value="MEMBRANE COMPONENT OF PREDICTED ABC SUPERFAMILY METABOLITE UPTAKE TRANSPORTER"/>
    <property type="match status" value="1"/>
</dbReference>
<dbReference type="EMBL" id="JAJEQW010000007">
    <property type="protein sequence ID" value="MCC2242200.1"/>
    <property type="molecule type" value="Genomic_DNA"/>
</dbReference>
<keyword evidence="6" id="KW-0175">Coiled coil</keyword>
<feature type="transmembrane region" description="Helical" evidence="8">
    <location>
        <begin position="989"/>
        <end position="1008"/>
    </location>
</feature>
<name>A0AAW4WHI5_9FIRM</name>
<feature type="transmembrane region" description="Helical" evidence="8">
    <location>
        <begin position="537"/>
        <end position="558"/>
    </location>
</feature>
<dbReference type="InterPro" id="IPR025857">
    <property type="entry name" value="MacB_PCD"/>
</dbReference>
<evidence type="ECO:0000256" key="5">
    <source>
        <dbReference type="ARBA" id="ARBA00023136"/>
    </source>
</evidence>
<evidence type="ECO:0000256" key="2">
    <source>
        <dbReference type="ARBA" id="ARBA00022475"/>
    </source>
</evidence>
<dbReference type="RefSeq" id="WP_227710131.1">
    <property type="nucleotide sequence ID" value="NZ_JAJEQW010000007.1"/>
</dbReference>
<keyword evidence="4 8" id="KW-1133">Transmembrane helix</keyword>
<evidence type="ECO:0000259" key="9">
    <source>
        <dbReference type="Pfam" id="PF02687"/>
    </source>
</evidence>
<dbReference type="PANTHER" id="PTHR30287:SF1">
    <property type="entry name" value="INNER MEMBRANE PROTEIN"/>
    <property type="match status" value="1"/>
</dbReference>
<feature type="transmembrane region" description="Helical" evidence="8">
    <location>
        <begin position="1028"/>
        <end position="1049"/>
    </location>
</feature>
<reference evidence="11" key="1">
    <citation type="submission" date="2021-10" db="EMBL/GenBank/DDBJ databases">
        <title>Anaerobic single-cell dispensing facilitates the cultivation of human gut bacteria.</title>
        <authorList>
            <person name="Afrizal A."/>
        </authorList>
    </citation>
    <scope>NUCLEOTIDE SEQUENCE</scope>
    <source>
        <strain evidence="11">CLA-AA-H204</strain>
    </source>
</reference>
<dbReference type="Proteomes" id="UP001198893">
    <property type="component" value="Unassembled WGS sequence"/>
</dbReference>
<evidence type="ECO:0000256" key="1">
    <source>
        <dbReference type="ARBA" id="ARBA00004651"/>
    </source>
</evidence>
<dbReference type="InterPro" id="IPR003838">
    <property type="entry name" value="ABC3_permease_C"/>
</dbReference>
<evidence type="ECO:0000313" key="11">
    <source>
        <dbReference type="EMBL" id="MCC2242200.1"/>
    </source>
</evidence>
<evidence type="ECO:0000256" key="3">
    <source>
        <dbReference type="ARBA" id="ARBA00022692"/>
    </source>
</evidence>
<evidence type="ECO:0000313" key="12">
    <source>
        <dbReference type="Proteomes" id="UP001198893"/>
    </source>
</evidence>
<accession>A0AAW4WHI5</accession>
<feature type="domain" description="ABC3 transporter permease C-terminal" evidence="9">
    <location>
        <begin position="939"/>
        <end position="1044"/>
    </location>
</feature>
<gene>
    <name evidence="11" type="ORF">LKD47_07800</name>
</gene>
<evidence type="ECO:0000256" key="7">
    <source>
        <dbReference type="SAM" id="MobiDB-lite"/>
    </source>
</evidence>
<dbReference type="Pfam" id="PF02687">
    <property type="entry name" value="FtsX"/>
    <property type="match status" value="2"/>
</dbReference>
<proteinExistence type="predicted"/>
<keyword evidence="3 8" id="KW-0812">Transmembrane</keyword>
<feature type="coiled-coil region" evidence="6">
    <location>
        <begin position="327"/>
        <end position="505"/>
    </location>
</feature>
<evidence type="ECO:0000256" key="4">
    <source>
        <dbReference type="ARBA" id="ARBA00022989"/>
    </source>
</evidence>
<sequence length="1066" mass="118052">MKSMMKRNTFREIKKSFGRYFAILAIIALGVAFFSGLKITQSVMVHSADVYLKNLQFYDYRLVSTLGFTEENVEALAEKEDVRAAEGAISAEVLYKDAGENERVIKMHSITEKVNKLKLIAGEMPQSADECVVDSALFSEDAIGSKLVLSENNTTDDLDKFAYKEYTITGLVQSPCYIQFERGNTSIGNGRISGFAYILKDGFAVDYDTEIYIKFDEDYDIYSDEYDSYMDAKEADWEAYTKEQADIRYEKIVKDAQDELDEKKEELEEKRAEAEAELESAKQQLTDGETEISDGKNQIASAKTELSAKASELQSGKDTLSSKAAELESASQQISGQESALAAKKAEYEQGLNAYLAAKQQVTDQRNSLEAAKAQLTENTPGYEEMLAQIEAGLTEVAGAEAELNAKNAELEAAAGQLSSAESQLAAAKQQIEDGKNALAAAEAELADGENQLAAAKEQIEEKEDQLEAAETELADGLLQYQENQSEFDEQMQDADDQIADAQSKIDEIEKPETYVLDRNTNVGYVCLKNDSGVVKGIANVFPVFFFLVAALICMTTMNRMVEEQRTQIGVLKALGFSEGKIMGKYLFYSGSAAISGTLIGYVLGIHFFPLVIITAYGIVYKMGGIYYVSDLPLALVSLTVAVLCSVGTTWLSCHKELKEVAADLMRPKAPKAGKRVFLEHVPFIWKRLKFLQKVSVRNIVRYKKRFFMMVIGISGCTALLVMGFGVRDSVVAVADQQYEEIQLYDIGVTLKDGKMPGEADLKSLDSVLENENAAGMYAMEKTIDLVTDKGTKSIHMVAVENPDEVGDFISLHTKKQEPIAYPKEGEAVLSKKVAETYAVKKGDTILLRDSDNNEMHLKVTGICENHIYNYVYIAPESYEKQIGDVVFKNVYVRLPDASDIHEVSAALMKADGVTAVTVNSDMLSRISQMMSCMNYIVIIIIICAGALAFIVLYNLNNINITERVREIATIKVLGFYPKETASYVFRENMVLTAIGCGLGLILGKWFHRFVMGEIQIDMVSFNVQINAVSYLFSVLLTMGFAWIVNCMMTGKLERINMAESLKSID</sequence>
<dbReference type="Gene3D" id="1.10.287.2610">
    <property type="match status" value="1"/>
</dbReference>
<organism evidence="11 12">
    <name type="scientific">Roseburia amylophila</name>
    <dbReference type="NCBI Taxonomy" id="2981794"/>
    <lineage>
        <taxon>Bacteria</taxon>
        <taxon>Bacillati</taxon>
        <taxon>Bacillota</taxon>
        <taxon>Clostridia</taxon>
        <taxon>Lachnospirales</taxon>
        <taxon>Lachnospiraceae</taxon>
        <taxon>Roseburia</taxon>
    </lineage>
</organism>